<evidence type="ECO:0000313" key="1">
    <source>
        <dbReference type="EMBL" id="KAH8042372.1"/>
    </source>
</evidence>
<name>A0A9J6F8H1_RHIMP</name>
<reference evidence="1" key="1">
    <citation type="journal article" date="2020" name="Cell">
        <title>Large-Scale Comparative Analyses of Tick Genomes Elucidate Their Genetic Diversity and Vector Capacities.</title>
        <authorList>
            <consortium name="Tick Genome and Microbiome Consortium (TIGMIC)"/>
            <person name="Jia N."/>
            <person name="Wang J."/>
            <person name="Shi W."/>
            <person name="Du L."/>
            <person name="Sun Y."/>
            <person name="Zhan W."/>
            <person name="Jiang J.F."/>
            <person name="Wang Q."/>
            <person name="Zhang B."/>
            <person name="Ji P."/>
            <person name="Bell-Sakyi L."/>
            <person name="Cui X.M."/>
            <person name="Yuan T.T."/>
            <person name="Jiang B.G."/>
            <person name="Yang W.F."/>
            <person name="Lam T.T."/>
            <person name="Chang Q.C."/>
            <person name="Ding S.J."/>
            <person name="Wang X.J."/>
            <person name="Zhu J.G."/>
            <person name="Ruan X.D."/>
            <person name="Zhao L."/>
            <person name="Wei J.T."/>
            <person name="Ye R.Z."/>
            <person name="Que T.C."/>
            <person name="Du C.H."/>
            <person name="Zhou Y.H."/>
            <person name="Cheng J.X."/>
            <person name="Dai P.F."/>
            <person name="Guo W.B."/>
            <person name="Han X.H."/>
            <person name="Huang E.J."/>
            <person name="Li L.F."/>
            <person name="Wei W."/>
            <person name="Gao Y.C."/>
            <person name="Liu J.Z."/>
            <person name="Shao H.Z."/>
            <person name="Wang X."/>
            <person name="Wang C.C."/>
            <person name="Yang T.C."/>
            <person name="Huo Q.B."/>
            <person name="Li W."/>
            <person name="Chen H.Y."/>
            <person name="Chen S.E."/>
            <person name="Zhou L.G."/>
            <person name="Ni X.B."/>
            <person name="Tian J.H."/>
            <person name="Sheng Y."/>
            <person name="Liu T."/>
            <person name="Pan Y.S."/>
            <person name="Xia L.Y."/>
            <person name="Li J."/>
            <person name="Zhao F."/>
            <person name="Cao W.C."/>
        </authorList>
    </citation>
    <scope>NUCLEOTIDE SEQUENCE</scope>
    <source>
        <strain evidence="1">Rmic-2018</strain>
    </source>
</reference>
<dbReference type="AlphaFoldDB" id="A0A9J6F8H1"/>
<comment type="caution">
    <text evidence="1">The sequence shown here is derived from an EMBL/GenBank/DDBJ whole genome shotgun (WGS) entry which is preliminary data.</text>
</comment>
<keyword evidence="2" id="KW-1185">Reference proteome</keyword>
<gene>
    <name evidence="1" type="ORF">HPB51_022180</name>
</gene>
<protein>
    <submittedName>
        <fullName evidence="1">Uncharacterized protein</fullName>
    </submittedName>
</protein>
<dbReference type="Proteomes" id="UP000821866">
    <property type="component" value="Chromosome 1"/>
</dbReference>
<organism evidence="1 2">
    <name type="scientific">Rhipicephalus microplus</name>
    <name type="common">Cattle tick</name>
    <name type="synonym">Boophilus microplus</name>
    <dbReference type="NCBI Taxonomy" id="6941"/>
    <lineage>
        <taxon>Eukaryota</taxon>
        <taxon>Metazoa</taxon>
        <taxon>Ecdysozoa</taxon>
        <taxon>Arthropoda</taxon>
        <taxon>Chelicerata</taxon>
        <taxon>Arachnida</taxon>
        <taxon>Acari</taxon>
        <taxon>Parasitiformes</taxon>
        <taxon>Ixodida</taxon>
        <taxon>Ixodoidea</taxon>
        <taxon>Ixodidae</taxon>
        <taxon>Rhipicephalinae</taxon>
        <taxon>Rhipicephalus</taxon>
        <taxon>Boophilus</taxon>
    </lineage>
</organism>
<reference evidence="1" key="2">
    <citation type="submission" date="2021-09" db="EMBL/GenBank/DDBJ databases">
        <authorList>
            <person name="Jia N."/>
            <person name="Wang J."/>
            <person name="Shi W."/>
            <person name="Du L."/>
            <person name="Sun Y."/>
            <person name="Zhan W."/>
            <person name="Jiang J."/>
            <person name="Wang Q."/>
            <person name="Zhang B."/>
            <person name="Ji P."/>
            <person name="Sakyi L.B."/>
            <person name="Cui X."/>
            <person name="Yuan T."/>
            <person name="Jiang B."/>
            <person name="Yang W."/>
            <person name="Lam T.T.-Y."/>
            <person name="Chang Q."/>
            <person name="Ding S."/>
            <person name="Wang X."/>
            <person name="Zhu J."/>
            <person name="Ruan X."/>
            <person name="Zhao L."/>
            <person name="Wei J."/>
            <person name="Que T."/>
            <person name="Du C."/>
            <person name="Cheng J."/>
            <person name="Dai P."/>
            <person name="Han X."/>
            <person name="Huang E."/>
            <person name="Gao Y."/>
            <person name="Liu J."/>
            <person name="Shao H."/>
            <person name="Ye R."/>
            <person name="Li L."/>
            <person name="Wei W."/>
            <person name="Wang X."/>
            <person name="Wang C."/>
            <person name="Huo Q."/>
            <person name="Li W."/>
            <person name="Guo W."/>
            <person name="Chen H."/>
            <person name="Chen S."/>
            <person name="Zhou L."/>
            <person name="Zhou L."/>
            <person name="Ni X."/>
            <person name="Tian J."/>
            <person name="Zhou Y."/>
            <person name="Sheng Y."/>
            <person name="Liu T."/>
            <person name="Pan Y."/>
            <person name="Xia L."/>
            <person name="Li J."/>
            <person name="Zhao F."/>
            <person name="Cao W."/>
        </authorList>
    </citation>
    <scope>NUCLEOTIDE SEQUENCE</scope>
    <source>
        <strain evidence="1">Rmic-2018</strain>
        <tissue evidence="1">Larvae</tissue>
    </source>
</reference>
<dbReference type="EMBL" id="JABSTU010000001">
    <property type="protein sequence ID" value="KAH8042372.1"/>
    <property type="molecule type" value="Genomic_DNA"/>
</dbReference>
<evidence type="ECO:0000313" key="2">
    <source>
        <dbReference type="Proteomes" id="UP000821866"/>
    </source>
</evidence>
<accession>A0A9J6F8H1</accession>
<sequence length="223" mass="25183">MSRTLQLIRGATLPPCQYMCAQPPITQVYTSLPPAPPPLHRPPMVPPPCMEPNIRLEHRWHRRAPPLWAFRPQPPPHEKEMIITEEIPQTSPCPHDGRQQGDDEHIVCNCHRFRIPPATATGAAGTAAENLRYLSWYHSSKGLRHSSTCLPRLFHRKQTAVVEQPDEALVCVTATPATSARRSDSTPCPTIVNIYRNTSQQHGAKCRCCPICRELAEERQFKL</sequence>
<proteinExistence type="predicted"/>